<evidence type="ECO:0000256" key="3">
    <source>
        <dbReference type="SAM" id="Phobius"/>
    </source>
</evidence>
<dbReference type="Gene3D" id="3.40.50.2000">
    <property type="entry name" value="Glycogen Phosphorylase B"/>
    <property type="match status" value="2"/>
</dbReference>
<dbReference type="STRING" id="86166.TAGGR_1774"/>
<dbReference type="Pfam" id="PF01075">
    <property type="entry name" value="Glyco_transf_9"/>
    <property type="match status" value="1"/>
</dbReference>
<dbReference type="EMBL" id="BCNO01000001">
    <property type="protein sequence ID" value="GAQ94590.1"/>
    <property type="molecule type" value="Genomic_DNA"/>
</dbReference>
<dbReference type="GO" id="GO:0005829">
    <property type="term" value="C:cytosol"/>
    <property type="evidence" value="ECO:0007669"/>
    <property type="project" value="TreeGrafter"/>
</dbReference>
<keyword evidence="5" id="KW-1185">Reference proteome</keyword>
<dbReference type="PANTHER" id="PTHR30160">
    <property type="entry name" value="TETRAACYLDISACCHARIDE 4'-KINASE-RELATED"/>
    <property type="match status" value="1"/>
</dbReference>
<keyword evidence="1" id="KW-0328">Glycosyltransferase</keyword>
<dbReference type="GO" id="GO:0008713">
    <property type="term" value="F:ADP-heptose-lipopolysaccharide heptosyltransferase activity"/>
    <property type="evidence" value="ECO:0007669"/>
    <property type="project" value="TreeGrafter"/>
</dbReference>
<keyword evidence="3" id="KW-1133">Transmembrane helix</keyword>
<evidence type="ECO:0000256" key="2">
    <source>
        <dbReference type="ARBA" id="ARBA00022679"/>
    </source>
</evidence>
<evidence type="ECO:0000313" key="5">
    <source>
        <dbReference type="Proteomes" id="UP000054976"/>
    </source>
</evidence>
<feature type="transmembrane region" description="Helical" evidence="3">
    <location>
        <begin position="21"/>
        <end position="38"/>
    </location>
</feature>
<sequence>MYYFDKDKIKNILIFMTDKHMGNFVVSLPAIISVVNYFNEKVKGIVIDESYKDIALAFFKQEKVVLYNLRKSRSKFGSVLSFLILLKKLKSVKPSLSIDFEGRTGGAFLSLLSGAKYKVGFKGGEKSYCYNIKISPNGYIHKSEFYLSIPQNLGIPLIKELHPKIREEWYNSLVAKLNEAGIIDFNNIVCIHPGAGKIYKKWPPQNFASLSDYLIDKGYSVILIGSHRDMEDISQIKSYMKNKAYDFCNKLSLGELMALFKNSKLYIGNDSGPMHLAALFDVPIIALFGSADEKRWKPLGEKVNVLKSSERCEKCRGKDCEKDFRCITSISTEEVINKIGLN</sequence>
<keyword evidence="2 4" id="KW-0808">Transferase</keyword>
<accession>A0A0U9HNC4</accession>
<evidence type="ECO:0000313" key="4">
    <source>
        <dbReference type="EMBL" id="GAQ94590.1"/>
    </source>
</evidence>
<dbReference type="GO" id="GO:0009244">
    <property type="term" value="P:lipopolysaccharide core region biosynthetic process"/>
    <property type="evidence" value="ECO:0007669"/>
    <property type="project" value="TreeGrafter"/>
</dbReference>
<organism evidence="4 5">
    <name type="scientific">Thermodesulfovibrio aggregans</name>
    <dbReference type="NCBI Taxonomy" id="86166"/>
    <lineage>
        <taxon>Bacteria</taxon>
        <taxon>Pseudomonadati</taxon>
        <taxon>Nitrospirota</taxon>
        <taxon>Thermodesulfovibrionia</taxon>
        <taxon>Thermodesulfovibrionales</taxon>
        <taxon>Thermodesulfovibrionaceae</taxon>
        <taxon>Thermodesulfovibrio</taxon>
    </lineage>
</organism>
<comment type="caution">
    <text evidence="4">The sequence shown here is derived from an EMBL/GenBank/DDBJ whole genome shotgun (WGS) entry which is preliminary data.</text>
</comment>
<keyword evidence="3" id="KW-0812">Transmembrane</keyword>
<gene>
    <name evidence="4" type="ORF">TAGGR_1774</name>
</gene>
<dbReference type="InterPro" id="IPR002201">
    <property type="entry name" value="Glyco_trans_9"/>
</dbReference>
<keyword evidence="3" id="KW-0472">Membrane</keyword>
<dbReference type="InterPro" id="IPR051199">
    <property type="entry name" value="LPS_LOS_Heptosyltrfase"/>
</dbReference>
<proteinExistence type="predicted"/>
<dbReference type="OrthoDB" id="9781892at2"/>
<protein>
    <submittedName>
        <fullName evidence="4">ADP-heptose:LPS heptosyltransferase</fullName>
    </submittedName>
</protein>
<dbReference type="CDD" id="cd03789">
    <property type="entry name" value="GT9_LPS_heptosyltransferase"/>
    <property type="match status" value="1"/>
</dbReference>
<reference evidence="5" key="1">
    <citation type="submission" date="2016-01" db="EMBL/GenBank/DDBJ databases">
        <title>Draft genome sequence of Thermodesulfovibrio aggregans strain TGE-P1.</title>
        <authorList>
            <person name="Sekiguchi Y."/>
            <person name="Ohashi A."/>
            <person name="Matsuura N."/>
            <person name="Tourlousse M.D."/>
        </authorList>
    </citation>
    <scope>NUCLEOTIDE SEQUENCE [LARGE SCALE GENOMIC DNA]</scope>
    <source>
        <strain evidence="5">TGE-P1</strain>
    </source>
</reference>
<dbReference type="Proteomes" id="UP000054976">
    <property type="component" value="Unassembled WGS sequence"/>
</dbReference>
<evidence type="ECO:0000256" key="1">
    <source>
        <dbReference type="ARBA" id="ARBA00022676"/>
    </source>
</evidence>
<dbReference type="SUPFAM" id="SSF53756">
    <property type="entry name" value="UDP-Glycosyltransferase/glycogen phosphorylase"/>
    <property type="match status" value="1"/>
</dbReference>
<dbReference type="RefSeq" id="WP_059176025.1">
    <property type="nucleotide sequence ID" value="NZ_BCNO01000001.1"/>
</dbReference>
<name>A0A0U9HNC4_9BACT</name>
<dbReference type="AlphaFoldDB" id="A0A0U9HNC4"/>